<sequence>MTAGQCRSQHASWERGQRVGGQQEGSGRGEFGKDVPRSPCLYSCHKTLSILIELHHVHSFHQRLLFACVKAIVKHSKQLEGGVADLPFAVCQCVDWSQSHFYRTGSDSIPD</sequence>
<name>A0A4Z2JCW2_9TELE</name>
<keyword evidence="3" id="KW-1185">Reference proteome</keyword>
<gene>
    <name evidence="2" type="ORF">EYF80_002344</name>
</gene>
<evidence type="ECO:0000256" key="1">
    <source>
        <dbReference type="SAM" id="MobiDB-lite"/>
    </source>
</evidence>
<accession>A0A4Z2JCW2</accession>
<reference evidence="2 3" key="1">
    <citation type="submission" date="2019-03" db="EMBL/GenBank/DDBJ databases">
        <title>First draft genome of Liparis tanakae, snailfish: a comprehensive survey of snailfish specific genes.</title>
        <authorList>
            <person name="Kim W."/>
            <person name="Song I."/>
            <person name="Jeong J.-H."/>
            <person name="Kim D."/>
            <person name="Kim S."/>
            <person name="Ryu S."/>
            <person name="Song J.Y."/>
            <person name="Lee S.K."/>
        </authorList>
    </citation>
    <scope>NUCLEOTIDE SEQUENCE [LARGE SCALE GENOMIC DNA]</scope>
    <source>
        <tissue evidence="2">Muscle</tissue>
    </source>
</reference>
<feature type="compositionally biased region" description="Gly residues" evidence="1">
    <location>
        <begin position="18"/>
        <end position="29"/>
    </location>
</feature>
<proteinExistence type="predicted"/>
<dbReference type="Proteomes" id="UP000314294">
    <property type="component" value="Unassembled WGS sequence"/>
</dbReference>
<protein>
    <submittedName>
        <fullName evidence="2">Uncharacterized protein</fullName>
    </submittedName>
</protein>
<feature type="region of interest" description="Disordered" evidence="1">
    <location>
        <begin position="1"/>
        <end position="38"/>
    </location>
</feature>
<dbReference type="AlphaFoldDB" id="A0A4Z2JCW2"/>
<feature type="compositionally biased region" description="Polar residues" evidence="1">
    <location>
        <begin position="1"/>
        <end position="11"/>
    </location>
</feature>
<organism evidence="2 3">
    <name type="scientific">Liparis tanakae</name>
    <name type="common">Tanaka's snailfish</name>
    <dbReference type="NCBI Taxonomy" id="230148"/>
    <lineage>
        <taxon>Eukaryota</taxon>
        <taxon>Metazoa</taxon>
        <taxon>Chordata</taxon>
        <taxon>Craniata</taxon>
        <taxon>Vertebrata</taxon>
        <taxon>Euteleostomi</taxon>
        <taxon>Actinopterygii</taxon>
        <taxon>Neopterygii</taxon>
        <taxon>Teleostei</taxon>
        <taxon>Neoteleostei</taxon>
        <taxon>Acanthomorphata</taxon>
        <taxon>Eupercaria</taxon>
        <taxon>Perciformes</taxon>
        <taxon>Cottioidei</taxon>
        <taxon>Cottales</taxon>
        <taxon>Liparidae</taxon>
        <taxon>Liparis</taxon>
    </lineage>
</organism>
<evidence type="ECO:0000313" key="3">
    <source>
        <dbReference type="Proteomes" id="UP000314294"/>
    </source>
</evidence>
<evidence type="ECO:0000313" key="2">
    <source>
        <dbReference type="EMBL" id="TNN87142.1"/>
    </source>
</evidence>
<comment type="caution">
    <text evidence="2">The sequence shown here is derived from an EMBL/GenBank/DDBJ whole genome shotgun (WGS) entry which is preliminary data.</text>
</comment>
<dbReference type="EMBL" id="SRLO01000011">
    <property type="protein sequence ID" value="TNN87142.1"/>
    <property type="molecule type" value="Genomic_DNA"/>
</dbReference>